<comment type="caution">
    <text evidence="2">The sequence shown here is derived from an EMBL/GenBank/DDBJ whole genome shotgun (WGS) entry which is preliminary data.</text>
</comment>
<reference evidence="2 3" key="1">
    <citation type="journal article" date="2024" name="G3 (Bethesda)">
        <title>Genome assembly of Hibiscus sabdariffa L. provides insights into metabolisms of medicinal natural products.</title>
        <authorList>
            <person name="Kim T."/>
        </authorList>
    </citation>
    <scope>NUCLEOTIDE SEQUENCE [LARGE SCALE GENOMIC DNA]</scope>
    <source>
        <strain evidence="2">TK-2024</strain>
        <tissue evidence="2">Old leaves</tissue>
    </source>
</reference>
<dbReference type="EMBL" id="JBBPBN010000064">
    <property type="protein sequence ID" value="KAK8986268.1"/>
    <property type="molecule type" value="Genomic_DNA"/>
</dbReference>
<dbReference type="Proteomes" id="UP001396334">
    <property type="component" value="Unassembled WGS sequence"/>
</dbReference>
<evidence type="ECO:0000313" key="2">
    <source>
        <dbReference type="EMBL" id="KAK8986268.1"/>
    </source>
</evidence>
<gene>
    <name evidence="2" type="ORF">V6N11_013762</name>
</gene>
<evidence type="ECO:0000313" key="3">
    <source>
        <dbReference type="Proteomes" id="UP001396334"/>
    </source>
</evidence>
<accession>A0ABR2PDB6</accession>
<evidence type="ECO:0000256" key="1">
    <source>
        <dbReference type="SAM" id="MobiDB-lite"/>
    </source>
</evidence>
<name>A0ABR2PDB6_9ROSI</name>
<proteinExistence type="predicted"/>
<organism evidence="2 3">
    <name type="scientific">Hibiscus sabdariffa</name>
    <name type="common">roselle</name>
    <dbReference type="NCBI Taxonomy" id="183260"/>
    <lineage>
        <taxon>Eukaryota</taxon>
        <taxon>Viridiplantae</taxon>
        <taxon>Streptophyta</taxon>
        <taxon>Embryophyta</taxon>
        <taxon>Tracheophyta</taxon>
        <taxon>Spermatophyta</taxon>
        <taxon>Magnoliopsida</taxon>
        <taxon>eudicotyledons</taxon>
        <taxon>Gunneridae</taxon>
        <taxon>Pentapetalae</taxon>
        <taxon>rosids</taxon>
        <taxon>malvids</taxon>
        <taxon>Malvales</taxon>
        <taxon>Malvaceae</taxon>
        <taxon>Malvoideae</taxon>
        <taxon>Hibiscus</taxon>
    </lineage>
</organism>
<feature type="compositionally biased region" description="Basic and acidic residues" evidence="1">
    <location>
        <begin position="46"/>
        <end position="65"/>
    </location>
</feature>
<feature type="region of interest" description="Disordered" evidence="1">
    <location>
        <begin position="45"/>
        <end position="65"/>
    </location>
</feature>
<protein>
    <submittedName>
        <fullName evidence="2">Uncharacterized protein</fullName>
    </submittedName>
</protein>
<sequence length="199" mass="21367">MENPSLLQNPSVEEKLAEGGMVQKGHTWKESIVTEDATLETVGGDMDAHTDLLPETGEKHDEHRQVGVPSFKEKLLGSAWENVLGPGLGELDVQVREEDVRVGGQLVGKGSNGSRFKLQEEDVDEARNVELVDSNERNITRGIGVVAPASGKSQAGNHTMVQISNPNEDNVSKVIKCHVLPSSIRSRTAKVASKKGVGA</sequence>
<keyword evidence="3" id="KW-1185">Reference proteome</keyword>